<organism evidence="2 3">
    <name type="scientific">Pyrus ussuriensis x Pyrus communis</name>
    <dbReference type="NCBI Taxonomy" id="2448454"/>
    <lineage>
        <taxon>Eukaryota</taxon>
        <taxon>Viridiplantae</taxon>
        <taxon>Streptophyta</taxon>
        <taxon>Embryophyta</taxon>
        <taxon>Tracheophyta</taxon>
        <taxon>Spermatophyta</taxon>
        <taxon>Magnoliopsida</taxon>
        <taxon>eudicotyledons</taxon>
        <taxon>Gunneridae</taxon>
        <taxon>Pentapetalae</taxon>
        <taxon>rosids</taxon>
        <taxon>fabids</taxon>
        <taxon>Rosales</taxon>
        <taxon>Rosaceae</taxon>
        <taxon>Amygdaloideae</taxon>
        <taxon>Maleae</taxon>
        <taxon>Pyrus</taxon>
    </lineage>
</organism>
<sequence length="181" mass="19920">MAGSVMLQSLCCITVQSPNCYKNQSLAFTHSQFFSSNSSLRLKKQSLLSAIRIKRQRTQNHRLVVPVAFASQSNFFNALQTAWKVGRDGVEAGTNLVPNSVPRPVARVSVTMVALTLSLFVLKSFLSTAFFVLATMGLVYFIFIALNNDGGPRSGGTTSTPKEDGMDDSLEEARRIMEKYK</sequence>
<keyword evidence="1" id="KW-1133">Transmembrane helix</keyword>
<dbReference type="EMBL" id="SMOL01000004">
    <property type="protein sequence ID" value="KAB2636507.1"/>
    <property type="molecule type" value="Genomic_DNA"/>
</dbReference>
<proteinExistence type="predicted"/>
<reference evidence="2 3" key="3">
    <citation type="submission" date="2019-11" db="EMBL/GenBank/DDBJ databases">
        <title>A de novo genome assembly of a pear dwarfing rootstock.</title>
        <authorList>
            <person name="Wang F."/>
            <person name="Wang J."/>
            <person name="Li S."/>
            <person name="Zhang Y."/>
            <person name="Fang M."/>
            <person name="Ma L."/>
            <person name="Zhao Y."/>
            <person name="Jiang S."/>
        </authorList>
    </citation>
    <scope>NUCLEOTIDE SEQUENCE [LARGE SCALE GENOMIC DNA]</scope>
    <source>
        <strain evidence="2">S2</strain>
        <tissue evidence="2">Leaf</tissue>
    </source>
</reference>
<dbReference type="PANTHER" id="PTHR36777:SF2">
    <property type="entry name" value="EXPRESSED PROTEIN"/>
    <property type="match status" value="1"/>
</dbReference>
<dbReference type="AlphaFoldDB" id="A0A5N5IB72"/>
<reference evidence="2 3" key="1">
    <citation type="submission" date="2019-09" db="EMBL/GenBank/DDBJ databases">
        <authorList>
            <person name="Ou C."/>
        </authorList>
    </citation>
    <scope>NUCLEOTIDE SEQUENCE [LARGE SCALE GENOMIC DNA]</scope>
    <source>
        <strain evidence="2">S2</strain>
        <tissue evidence="2">Leaf</tissue>
    </source>
</reference>
<protein>
    <recommendedName>
        <fullName evidence="4">Transmembrane protein</fullName>
    </recommendedName>
</protein>
<dbReference type="PANTHER" id="PTHR36777">
    <property type="entry name" value="EXPRESSED PROTEIN"/>
    <property type="match status" value="1"/>
</dbReference>
<reference evidence="3" key="2">
    <citation type="submission" date="2019-10" db="EMBL/GenBank/DDBJ databases">
        <title>A de novo genome assembly of a pear dwarfing rootstock.</title>
        <authorList>
            <person name="Wang F."/>
            <person name="Wang J."/>
            <person name="Li S."/>
            <person name="Zhang Y."/>
            <person name="Fang M."/>
            <person name="Ma L."/>
            <person name="Zhao Y."/>
            <person name="Jiang S."/>
        </authorList>
    </citation>
    <scope>NUCLEOTIDE SEQUENCE [LARGE SCALE GENOMIC DNA]</scope>
</reference>
<keyword evidence="3" id="KW-1185">Reference proteome</keyword>
<keyword evidence="1" id="KW-0812">Transmembrane</keyword>
<evidence type="ECO:0008006" key="4">
    <source>
        <dbReference type="Google" id="ProtNLM"/>
    </source>
</evidence>
<comment type="caution">
    <text evidence="2">The sequence shown here is derived from an EMBL/GenBank/DDBJ whole genome shotgun (WGS) entry which is preliminary data.</text>
</comment>
<evidence type="ECO:0000256" key="1">
    <source>
        <dbReference type="SAM" id="Phobius"/>
    </source>
</evidence>
<dbReference type="Proteomes" id="UP000327157">
    <property type="component" value="Chromosome 5"/>
</dbReference>
<feature type="transmembrane region" description="Helical" evidence="1">
    <location>
        <begin position="128"/>
        <end position="146"/>
    </location>
</feature>
<gene>
    <name evidence="2" type="ORF">D8674_027041</name>
</gene>
<evidence type="ECO:0000313" key="2">
    <source>
        <dbReference type="EMBL" id="KAB2636507.1"/>
    </source>
</evidence>
<evidence type="ECO:0000313" key="3">
    <source>
        <dbReference type="Proteomes" id="UP000327157"/>
    </source>
</evidence>
<dbReference type="OrthoDB" id="534175at2759"/>
<keyword evidence="1" id="KW-0472">Membrane</keyword>
<name>A0A5N5IB72_9ROSA</name>
<accession>A0A5N5IB72</accession>